<dbReference type="SUPFAM" id="SSF57667">
    <property type="entry name" value="beta-beta-alpha zinc fingers"/>
    <property type="match status" value="4"/>
</dbReference>
<feature type="domain" description="C2H2-type" evidence="12">
    <location>
        <begin position="915"/>
        <end position="942"/>
    </location>
</feature>
<dbReference type="Proteomes" id="UP000024404">
    <property type="component" value="Unassembled WGS sequence"/>
</dbReference>
<reference evidence="14" key="1">
    <citation type="submission" date="2013-10" db="EMBL/GenBank/DDBJ databases">
        <title>Genome sequencing of Onchocerca volvulus.</title>
        <authorList>
            <person name="Cotton J."/>
            <person name="Tsai J."/>
            <person name="Stanley E."/>
            <person name="Tracey A."/>
            <person name="Holroyd N."/>
            <person name="Lustigman S."/>
            <person name="Berriman M."/>
        </authorList>
    </citation>
    <scope>NUCLEOTIDE SEQUENCE</scope>
</reference>
<feature type="domain" description="C2H2-type" evidence="12">
    <location>
        <begin position="143"/>
        <end position="173"/>
    </location>
</feature>
<feature type="compositionally biased region" description="Polar residues" evidence="11">
    <location>
        <begin position="786"/>
        <end position="797"/>
    </location>
</feature>
<dbReference type="GO" id="GO:0001708">
    <property type="term" value="P:cell fate specification"/>
    <property type="evidence" value="ECO:0007669"/>
    <property type="project" value="UniProtKB-ARBA"/>
</dbReference>
<dbReference type="SMART" id="SM00355">
    <property type="entry name" value="ZnF_C2H2"/>
    <property type="match status" value="11"/>
</dbReference>
<feature type="domain" description="C2H2-type" evidence="12">
    <location>
        <begin position="887"/>
        <end position="914"/>
    </location>
</feature>
<dbReference type="FunFam" id="3.30.160.60:FF:000025">
    <property type="entry name" value="Spalt-like transcription factor 1"/>
    <property type="match status" value="1"/>
</dbReference>
<dbReference type="FunFam" id="3.30.160.60:FF:002381">
    <property type="entry name" value="Putative spalt protein"/>
    <property type="match status" value="1"/>
</dbReference>
<comment type="similarity">
    <text evidence="9">Belongs to the sal C2H2-type zinc-finger protein family.</text>
</comment>
<feature type="region of interest" description="Disordered" evidence="11">
    <location>
        <begin position="620"/>
        <end position="671"/>
    </location>
</feature>
<evidence type="ECO:0000256" key="2">
    <source>
        <dbReference type="ARBA" id="ARBA00022723"/>
    </source>
</evidence>
<dbReference type="GO" id="GO:0008270">
    <property type="term" value="F:zinc ion binding"/>
    <property type="evidence" value="ECO:0007669"/>
    <property type="project" value="UniProtKB-KW"/>
</dbReference>
<feature type="region of interest" description="Disordered" evidence="11">
    <location>
        <begin position="517"/>
        <end position="536"/>
    </location>
</feature>
<dbReference type="PANTHER" id="PTHR23233">
    <property type="entry name" value="SAL-LIKE PROTEIN"/>
    <property type="match status" value="1"/>
</dbReference>
<evidence type="ECO:0000256" key="7">
    <source>
        <dbReference type="ARBA" id="ARBA00023163"/>
    </source>
</evidence>
<evidence type="ECO:0000256" key="1">
    <source>
        <dbReference type="ARBA" id="ARBA00004123"/>
    </source>
</evidence>
<proteinExistence type="inferred from homology"/>
<keyword evidence="6" id="KW-0805">Transcription regulation</keyword>
<feature type="compositionally biased region" description="Low complexity" evidence="11">
    <location>
        <begin position="811"/>
        <end position="830"/>
    </location>
</feature>
<dbReference type="GO" id="GO:0061061">
    <property type="term" value="P:muscle structure development"/>
    <property type="evidence" value="ECO:0007669"/>
    <property type="project" value="UniProtKB-ARBA"/>
</dbReference>
<evidence type="ECO:0000313" key="13">
    <source>
        <dbReference type="EnsemblMetazoa" id="OVOC87.2"/>
    </source>
</evidence>
<dbReference type="EnsemblMetazoa" id="OVOC87.2">
    <property type="protein sequence ID" value="OVOC87.2"/>
    <property type="gene ID" value="WBGene00236896"/>
</dbReference>
<evidence type="ECO:0000256" key="6">
    <source>
        <dbReference type="ARBA" id="ARBA00023015"/>
    </source>
</evidence>
<dbReference type="PROSITE" id="PS00028">
    <property type="entry name" value="ZINC_FINGER_C2H2_1"/>
    <property type="match status" value="9"/>
</dbReference>
<feature type="compositionally biased region" description="Polar residues" evidence="11">
    <location>
        <begin position="620"/>
        <end position="629"/>
    </location>
</feature>
<dbReference type="AlphaFoldDB" id="A0A8R1Y4U6"/>
<feature type="domain" description="C2H2-type" evidence="12">
    <location>
        <begin position="470"/>
        <end position="497"/>
    </location>
</feature>
<name>A0A8R1Y4U6_ONCVO</name>
<feature type="compositionally biased region" description="Polar residues" evidence="11">
    <location>
        <begin position="120"/>
        <end position="136"/>
    </location>
</feature>
<dbReference type="GO" id="GO:0000981">
    <property type="term" value="F:DNA-binding transcription factor activity, RNA polymerase II-specific"/>
    <property type="evidence" value="ECO:0007669"/>
    <property type="project" value="TreeGrafter"/>
</dbReference>
<dbReference type="EnsemblMetazoa" id="OVOC87.1">
    <property type="protein sequence ID" value="OVOC87.1"/>
    <property type="gene ID" value="WBGene00236896"/>
</dbReference>
<feature type="domain" description="C2H2-type" evidence="12">
    <location>
        <begin position="717"/>
        <end position="745"/>
    </location>
</feature>
<feature type="compositionally biased region" description="Polar residues" evidence="11">
    <location>
        <begin position="527"/>
        <end position="536"/>
    </location>
</feature>
<feature type="domain" description="C2H2-type" evidence="12">
    <location>
        <begin position="402"/>
        <end position="429"/>
    </location>
</feature>
<keyword evidence="2" id="KW-0479">Metal-binding</keyword>
<keyword evidence="14" id="KW-1185">Reference proteome</keyword>
<dbReference type="InterPro" id="IPR051565">
    <property type="entry name" value="Sal_C2H2-zinc-finger"/>
</dbReference>
<evidence type="ECO:0000256" key="9">
    <source>
        <dbReference type="ARBA" id="ARBA00038474"/>
    </source>
</evidence>
<evidence type="ECO:0000256" key="5">
    <source>
        <dbReference type="ARBA" id="ARBA00022833"/>
    </source>
</evidence>
<evidence type="ECO:0000256" key="4">
    <source>
        <dbReference type="ARBA" id="ARBA00022771"/>
    </source>
</evidence>
<feature type="compositionally biased region" description="Acidic residues" evidence="11">
    <location>
        <begin position="755"/>
        <end position="774"/>
    </location>
</feature>
<reference evidence="13" key="2">
    <citation type="submission" date="2022-06" db="UniProtKB">
        <authorList>
            <consortium name="EnsemblMetazoa"/>
        </authorList>
    </citation>
    <scope>IDENTIFICATION</scope>
</reference>
<feature type="domain" description="C2H2-type" evidence="12">
    <location>
        <begin position="430"/>
        <end position="457"/>
    </location>
</feature>
<feature type="compositionally biased region" description="Polar residues" evidence="11">
    <location>
        <begin position="641"/>
        <end position="652"/>
    </location>
</feature>
<dbReference type="PROSITE" id="PS50157">
    <property type="entry name" value="ZINC_FINGER_C2H2_2"/>
    <property type="match status" value="7"/>
</dbReference>
<keyword evidence="5" id="KW-0862">Zinc</keyword>
<dbReference type="Gene3D" id="3.30.160.60">
    <property type="entry name" value="Classic Zinc Finger"/>
    <property type="match status" value="6"/>
</dbReference>
<evidence type="ECO:0000256" key="11">
    <source>
        <dbReference type="SAM" id="MobiDB-lite"/>
    </source>
</evidence>
<dbReference type="GO" id="GO:0009791">
    <property type="term" value="P:post-embryonic development"/>
    <property type="evidence" value="ECO:0007669"/>
    <property type="project" value="UniProtKB-ARBA"/>
</dbReference>
<dbReference type="GO" id="GO:0005634">
    <property type="term" value="C:nucleus"/>
    <property type="evidence" value="ECO:0007669"/>
    <property type="project" value="UniProtKB-SubCell"/>
</dbReference>
<dbReference type="PANTHER" id="PTHR23233:SF84">
    <property type="entry name" value="FI23031P1"/>
    <property type="match status" value="1"/>
</dbReference>
<evidence type="ECO:0000256" key="10">
    <source>
        <dbReference type="PROSITE-ProRule" id="PRU00042"/>
    </source>
</evidence>
<dbReference type="EMBL" id="CMVM020000018">
    <property type="status" value="NOT_ANNOTATED_CDS"/>
    <property type="molecule type" value="Genomic_DNA"/>
</dbReference>
<dbReference type="OMA" id="WEALMEV"/>
<dbReference type="GO" id="GO:0048646">
    <property type="term" value="P:anatomical structure formation involved in morphogenesis"/>
    <property type="evidence" value="ECO:0007669"/>
    <property type="project" value="UniProtKB-ARBA"/>
</dbReference>
<dbReference type="GO" id="GO:0000978">
    <property type="term" value="F:RNA polymerase II cis-regulatory region sequence-specific DNA binding"/>
    <property type="evidence" value="ECO:0007669"/>
    <property type="project" value="TreeGrafter"/>
</dbReference>
<sequence>MLIIISSGHCDQALDCHLCGVCSAKFYNVERFIEHKKNCSISNKQSSIITPNPDSESVPIDLSKKHASDDLDRKSILEDKSNLLFDPLQTIQSHQHQLLELYAQLAASHSRHTDSEQSSDDGGNTSSYVQSPPSSNGIAEKIHPCVAERCPQHFSSRGALLWHILRRHPGEKLLQCKQCEERFADPEQIHEHRCDLLQRSASTGALERGTSPDADRSSVPARVQTSFTLVAKSPDTITGGLNYGGTLNATTLMSLPPPPAPAPLSRMLFSQFFGAPTATAAVAATSAVTAPSTSSAVKDAVLDLSNPVSNKQQPQQQQFLPIPTIPQQFIRPPFNFGQFAAAAAATMRPGPHPDLFLNGPSSTPLLNNDDDWEALMEVSTTDESEKIRALVGDKALPTTDPNQCLLCRRVLSCKSALQMHYRTHTGERPFKCKICQRAFTTKGNLKTHMGVHRAKHSFRGLAGTTTNVHHQCPICQKRFFTAHLLQQHVAQHTANQSNRNGILPPFEVPVVSVQGFDRRPEQHHHSSSSIPTSNGASSMLQVNAGNLILPMKNELVSTPFMPPFPFFPLGLPRGLSSPIAASSAPQTSLGSIPFTINQQINSKQEEHHQLQQSIKSELLQQSSSITTRPESLPTAPLRLETSPTIFSPSGKSNHAAKDDDEVASTSSSHNGLSLPLVSTALSENANDSVANCTACYQFFPNQITLELHMRNHGDSSLKCFICGTTYTTKGNLKRHMSSKHQIHYPYSSDGKSNDSDDDNDDEDDNNDEEEDEEDRASFNHVENEQMDTGESQHGISESTDDGNSPEHQHHQQQQQQQQEEEQQQQQQEEQLQSNAGNSDGKLSPLSSLSVTIPPPLSTTPNPLDAMQKMWAETEPPPPRQAPILSKHQCGVCFKHFSSSSALQIHMRTHTGDKPFKCDVCNRAFTTRGNLKVHMGTHMWQQSPSRRGRRIFEFGADNILRSEFLPAFGLGTEGALRVGPFDPKINPVHPGRFGLDLPPSQSLAVPPAPPAPPSPFSVLPFPLPLLPQVTNAGGCLSNQMDTVMWMWKTVCSVCQKICASPQELEKHLKQHLNGTICTDNTNTARITPLLQKTE</sequence>
<comment type="subcellular location">
    <subcellularLocation>
        <location evidence="1">Nucleus</location>
    </subcellularLocation>
</comment>
<dbReference type="InterPro" id="IPR036236">
    <property type="entry name" value="Znf_C2H2_sf"/>
</dbReference>
<evidence type="ECO:0000256" key="8">
    <source>
        <dbReference type="ARBA" id="ARBA00023242"/>
    </source>
</evidence>
<dbReference type="GO" id="GO:0048513">
    <property type="term" value="P:animal organ development"/>
    <property type="evidence" value="ECO:0007669"/>
    <property type="project" value="UniProtKB-ARBA"/>
</dbReference>
<keyword evidence="4 10" id="KW-0863">Zinc-finger</keyword>
<accession>A0A8R1Y4U6</accession>
<evidence type="ECO:0000259" key="12">
    <source>
        <dbReference type="PROSITE" id="PS50157"/>
    </source>
</evidence>
<dbReference type="GO" id="GO:0048699">
    <property type="term" value="P:generation of neurons"/>
    <property type="evidence" value="ECO:0007669"/>
    <property type="project" value="UniProtKB-ARBA"/>
</dbReference>
<keyword evidence="8" id="KW-0539">Nucleus</keyword>
<feature type="region of interest" description="Disordered" evidence="11">
    <location>
        <begin position="734"/>
        <end position="863"/>
    </location>
</feature>
<dbReference type="Pfam" id="PF00096">
    <property type="entry name" value="zf-C2H2"/>
    <property type="match status" value="5"/>
</dbReference>
<protein>
    <recommendedName>
        <fullName evidence="12">C2H2-type domain-containing protein</fullName>
    </recommendedName>
</protein>
<organism evidence="13 14">
    <name type="scientific">Onchocerca volvulus</name>
    <dbReference type="NCBI Taxonomy" id="6282"/>
    <lineage>
        <taxon>Eukaryota</taxon>
        <taxon>Metazoa</taxon>
        <taxon>Ecdysozoa</taxon>
        <taxon>Nematoda</taxon>
        <taxon>Chromadorea</taxon>
        <taxon>Rhabditida</taxon>
        <taxon>Spirurina</taxon>
        <taxon>Spiruromorpha</taxon>
        <taxon>Filarioidea</taxon>
        <taxon>Onchocercidae</taxon>
        <taxon>Onchocerca</taxon>
    </lineage>
</organism>
<evidence type="ECO:0000313" key="14">
    <source>
        <dbReference type="Proteomes" id="UP000024404"/>
    </source>
</evidence>
<evidence type="ECO:0000256" key="3">
    <source>
        <dbReference type="ARBA" id="ARBA00022737"/>
    </source>
</evidence>
<dbReference type="FunFam" id="3.30.160.60:FF:000260">
    <property type="entry name" value="Spalt-like transcription factor 1"/>
    <property type="match status" value="1"/>
</dbReference>
<dbReference type="InterPro" id="IPR013087">
    <property type="entry name" value="Znf_C2H2_type"/>
</dbReference>
<keyword evidence="3" id="KW-0677">Repeat</keyword>
<feature type="region of interest" description="Disordered" evidence="11">
    <location>
        <begin position="109"/>
        <end position="136"/>
    </location>
</feature>
<keyword evidence="7" id="KW-0804">Transcription</keyword>